<organism evidence="2 3">
    <name type="scientific">Thalictrum thalictroides</name>
    <name type="common">Rue-anemone</name>
    <name type="synonym">Anemone thalictroides</name>
    <dbReference type="NCBI Taxonomy" id="46969"/>
    <lineage>
        <taxon>Eukaryota</taxon>
        <taxon>Viridiplantae</taxon>
        <taxon>Streptophyta</taxon>
        <taxon>Embryophyta</taxon>
        <taxon>Tracheophyta</taxon>
        <taxon>Spermatophyta</taxon>
        <taxon>Magnoliopsida</taxon>
        <taxon>Ranunculales</taxon>
        <taxon>Ranunculaceae</taxon>
        <taxon>Thalictroideae</taxon>
        <taxon>Thalictrum</taxon>
    </lineage>
</organism>
<reference evidence="2 3" key="1">
    <citation type="submission" date="2020-06" db="EMBL/GenBank/DDBJ databases">
        <title>Transcriptomic and genomic resources for Thalictrum thalictroides and T. hernandezii: Facilitating candidate gene discovery in an emerging model plant lineage.</title>
        <authorList>
            <person name="Arias T."/>
            <person name="Riano-Pachon D.M."/>
            <person name="Di Stilio V.S."/>
        </authorList>
    </citation>
    <scope>NUCLEOTIDE SEQUENCE [LARGE SCALE GENOMIC DNA]</scope>
    <source>
        <strain evidence="3">cv. WT478/WT964</strain>
        <tissue evidence="2">Leaves</tissue>
    </source>
</reference>
<name>A0A7J6XAJ3_THATH</name>
<evidence type="ECO:0000259" key="1">
    <source>
        <dbReference type="Pfam" id="PF23310"/>
    </source>
</evidence>
<dbReference type="InterPro" id="IPR057136">
    <property type="entry name" value="At2g35280_TPR_dom"/>
</dbReference>
<dbReference type="InterPro" id="IPR040338">
    <property type="entry name" value="At1g67623-like"/>
</dbReference>
<protein>
    <recommendedName>
        <fullName evidence="1">At2g35280-like TPR domain-containing protein</fullName>
    </recommendedName>
</protein>
<dbReference type="EMBL" id="JABWDY010002298">
    <property type="protein sequence ID" value="KAF5206764.1"/>
    <property type="molecule type" value="Genomic_DNA"/>
</dbReference>
<dbReference type="PANTHER" id="PTHR33784">
    <property type="entry name" value="OS05G0482100 PROTEIN"/>
    <property type="match status" value="1"/>
</dbReference>
<feature type="non-terminal residue" evidence="2">
    <location>
        <position position="192"/>
    </location>
</feature>
<dbReference type="PANTHER" id="PTHR33784:SF10">
    <property type="entry name" value="F-BOX PROTEIN"/>
    <property type="match status" value="1"/>
</dbReference>
<feature type="domain" description="At2g35280-like TPR" evidence="1">
    <location>
        <begin position="20"/>
        <end position="126"/>
    </location>
</feature>
<dbReference type="Proteomes" id="UP000554482">
    <property type="component" value="Unassembled WGS sequence"/>
</dbReference>
<comment type="caution">
    <text evidence="2">The sequence shown here is derived from an EMBL/GenBank/DDBJ whole genome shotgun (WGS) entry which is preliminary data.</text>
</comment>
<accession>A0A7J6XAJ3</accession>
<proteinExistence type="predicted"/>
<gene>
    <name evidence="2" type="ORF">FRX31_003649</name>
</gene>
<keyword evidence="3" id="KW-1185">Reference proteome</keyword>
<dbReference type="OrthoDB" id="1865546at2759"/>
<sequence>RLNNLGGDDHVLHHASLEAFEIIPWNQLEGLGRFLQRCYESANPESLFRHGMMEYFANSEHQLACESFERAASFKHDQATYILGIKLLGEDSESMQRGIQLLKEVETRKKLKNVELSESRNICRKILLKMWPNPTIHREKPICSDLTCKKTKTRSSSGWSEDEFIFACEACKWDHELMMLFKGITWITNVSA</sequence>
<evidence type="ECO:0000313" key="2">
    <source>
        <dbReference type="EMBL" id="KAF5206764.1"/>
    </source>
</evidence>
<evidence type="ECO:0000313" key="3">
    <source>
        <dbReference type="Proteomes" id="UP000554482"/>
    </source>
</evidence>
<dbReference type="AlphaFoldDB" id="A0A7J6XAJ3"/>
<dbReference type="Pfam" id="PF23310">
    <property type="entry name" value="TPR_27"/>
    <property type="match status" value="1"/>
</dbReference>